<dbReference type="HOGENOM" id="CLU_044083_1_0_1"/>
<dbReference type="InterPro" id="IPR036514">
    <property type="entry name" value="SGNH_hydro_sf"/>
</dbReference>
<feature type="chain" id="PRO_5004733407" evidence="2">
    <location>
        <begin position="30"/>
        <end position="357"/>
    </location>
</feature>
<dbReference type="OrthoDB" id="6123at2759"/>
<comment type="caution">
    <text evidence="3">The sequence shown here is derived from an EMBL/GenBank/DDBJ whole genome shotgun (WGS) entry which is preliminary data.</text>
</comment>
<dbReference type="eggNOG" id="ENOG502SIJX">
    <property type="taxonomic scope" value="Eukaryota"/>
</dbReference>
<organism evidence="3 4">
    <name type="scientific">Byssochlamys spectabilis (strain No. 5 / NBRC 109023)</name>
    <name type="common">Paecilomyces variotii</name>
    <dbReference type="NCBI Taxonomy" id="1356009"/>
    <lineage>
        <taxon>Eukaryota</taxon>
        <taxon>Fungi</taxon>
        <taxon>Dikarya</taxon>
        <taxon>Ascomycota</taxon>
        <taxon>Pezizomycotina</taxon>
        <taxon>Eurotiomycetes</taxon>
        <taxon>Eurotiomycetidae</taxon>
        <taxon>Eurotiales</taxon>
        <taxon>Thermoascaceae</taxon>
        <taxon>Paecilomyces</taxon>
    </lineage>
</organism>
<dbReference type="InterPro" id="IPR001087">
    <property type="entry name" value="GDSL"/>
</dbReference>
<dbReference type="InParanoid" id="V5GA93"/>
<protein>
    <submittedName>
        <fullName evidence="3">Uncharacterized protein</fullName>
    </submittedName>
</protein>
<dbReference type="InterPro" id="IPR051532">
    <property type="entry name" value="Ester_Hydrolysis_Enzymes"/>
</dbReference>
<feature type="signal peptide" evidence="2">
    <location>
        <begin position="1"/>
        <end position="29"/>
    </location>
</feature>
<keyword evidence="4" id="KW-1185">Reference proteome</keyword>
<dbReference type="EMBL" id="BAUL01000268">
    <property type="protein sequence ID" value="GAD98951.1"/>
    <property type="molecule type" value="Genomic_DNA"/>
</dbReference>
<evidence type="ECO:0000313" key="4">
    <source>
        <dbReference type="Proteomes" id="UP000018001"/>
    </source>
</evidence>
<accession>V5GA93</accession>
<dbReference type="PANTHER" id="PTHR30383:SF31">
    <property type="entry name" value="SGNH HYDROLASE-TYPE ESTERASE DOMAIN-CONTAINING PROTEIN-RELATED"/>
    <property type="match status" value="1"/>
</dbReference>
<feature type="compositionally biased region" description="Polar residues" evidence="1">
    <location>
        <begin position="57"/>
        <end position="71"/>
    </location>
</feature>
<name>V5GA93_BYSSN</name>
<gene>
    <name evidence="3" type="ORF">PVAR5_7654</name>
</gene>
<dbReference type="Proteomes" id="UP000018001">
    <property type="component" value="Unassembled WGS sequence"/>
</dbReference>
<dbReference type="CDD" id="cd01833">
    <property type="entry name" value="XynB_like"/>
    <property type="match status" value="1"/>
</dbReference>
<reference evidence="4" key="1">
    <citation type="journal article" date="2014" name="Genome Announc.">
        <title>Draft genome sequence of the formaldehyde-resistant fungus Byssochlamys spectabilis No. 5 (anamorph Paecilomyces variotii No. 5) (NBRC109023).</title>
        <authorList>
            <person name="Oka T."/>
            <person name="Ekino K."/>
            <person name="Fukuda K."/>
            <person name="Nomura Y."/>
        </authorList>
    </citation>
    <scope>NUCLEOTIDE SEQUENCE [LARGE SCALE GENOMIC DNA]</scope>
    <source>
        <strain evidence="4">No. 5 / NBRC 109023</strain>
    </source>
</reference>
<dbReference type="Pfam" id="PF00657">
    <property type="entry name" value="Lipase_GDSL"/>
    <property type="match status" value="1"/>
</dbReference>
<keyword evidence="2" id="KW-0732">Signal</keyword>
<proteinExistence type="predicted"/>
<feature type="compositionally biased region" description="Low complexity" evidence="1">
    <location>
        <begin position="296"/>
        <end position="326"/>
    </location>
</feature>
<dbReference type="PANTHER" id="PTHR30383">
    <property type="entry name" value="THIOESTERASE 1/PROTEASE 1/LYSOPHOSPHOLIPASE L1"/>
    <property type="match status" value="1"/>
</dbReference>
<sequence>MARWLVAAVKGYAVVATFSLCLLSGPAVASTHGSIVERTPALSPDVIAPLYVREESGNSNDNGTDNHSYNTVDEGKSVNSKSDSNKKPFPLRVMPLGASITYGYKSSDGNGYREYFLDDLQADGWDVSMVGSVRHGDMKENENEGHPGYRVNQIAQVAKKSLPRKPNLILLNGGTNDGVDHYHVSSTGKRMNSLLDELYKAVPGTTILFSTLIPDKRAPQEIDDINQQYRKLFAERQKAGDRIVLAEMDNGNITTKNLQKDGIHPTDYGYHLMADIWYNTFGEAVEKGMLQAPAATSTSTSTATGSSEAGTATSTDGGAVAATTTSKHSVGNSSRHIELPSILSIIFSALLLIDSFV</sequence>
<evidence type="ECO:0000313" key="3">
    <source>
        <dbReference type="EMBL" id="GAD98951.1"/>
    </source>
</evidence>
<evidence type="ECO:0000256" key="1">
    <source>
        <dbReference type="SAM" id="MobiDB-lite"/>
    </source>
</evidence>
<dbReference type="Gene3D" id="3.40.50.1110">
    <property type="entry name" value="SGNH hydrolase"/>
    <property type="match status" value="1"/>
</dbReference>
<feature type="region of interest" description="Disordered" evidence="1">
    <location>
        <begin position="54"/>
        <end position="87"/>
    </location>
</feature>
<dbReference type="SUPFAM" id="SSF52266">
    <property type="entry name" value="SGNH hydrolase"/>
    <property type="match status" value="1"/>
</dbReference>
<evidence type="ECO:0000256" key="2">
    <source>
        <dbReference type="SAM" id="SignalP"/>
    </source>
</evidence>
<dbReference type="AlphaFoldDB" id="V5GA93"/>
<feature type="region of interest" description="Disordered" evidence="1">
    <location>
        <begin position="296"/>
        <end position="332"/>
    </location>
</feature>
<dbReference type="GO" id="GO:0004622">
    <property type="term" value="F:phosphatidylcholine lysophospholipase activity"/>
    <property type="evidence" value="ECO:0007669"/>
    <property type="project" value="TreeGrafter"/>
</dbReference>